<feature type="transmembrane region" description="Helical" evidence="1">
    <location>
        <begin position="50"/>
        <end position="71"/>
    </location>
</feature>
<dbReference type="AlphaFoldDB" id="A0A0C3G491"/>
<dbReference type="HOGENOM" id="CLU_2513435_0_0_1"/>
<feature type="transmembrane region" description="Helical" evidence="1">
    <location>
        <begin position="12"/>
        <end position="30"/>
    </location>
</feature>
<keyword evidence="3" id="KW-1185">Reference proteome</keyword>
<reference evidence="2 3" key="1">
    <citation type="submission" date="2014-04" db="EMBL/GenBank/DDBJ databases">
        <authorList>
            <consortium name="DOE Joint Genome Institute"/>
            <person name="Kuo A."/>
            <person name="Tarkka M."/>
            <person name="Buscot F."/>
            <person name="Kohler A."/>
            <person name="Nagy L.G."/>
            <person name="Floudas D."/>
            <person name="Copeland A."/>
            <person name="Barry K.W."/>
            <person name="Cichocki N."/>
            <person name="Veneault-Fourrey C."/>
            <person name="LaButti K."/>
            <person name="Lindquist E.A."/>
            <person name="Lipzen A."/>
            <person name="Lundell T."/>
            <person name="Morin E."/>
            <person name="Murat C."/>
            <person name="Sun H."/>
            <person name="Tunlid A."/>
            <person name="Henrissat B."/>
            <person name="Grigoriev I.V."/>
            <person name="Hibbett D.S."/>
            <person name="Martin F."/>
            <person name="Nordberg H.P."/>
            <person name="Cantor M.N."/>
            <person name="Hua S.X."/>
        </authorList>
    </citation>
    <scope>NUCLEOTIDE SEQUENCE [LARGE SCALE GENOMIC DNA]</scope>
    <source>
        <strain evidence="2 3">F 1598</strain>
    </source>
</reference>
<organism evidence="2 3">
    <name type="scientific">Piloderma croceum (strain F 1598)</name>
    <dbReference type="NCBI Taxonomy" id="765440"/>
    <lineage>
        <taxon>Eukaryota</taxon>
        <taxon>Fungi</taxon>
        <taxon>Dikarya</taxon>
        <taxon>Basidiomycota</taxon>
        <taxon>Agaricomycotina</taxon>
        <taxon>Agaricomycetes</taxon>
        <taxon>Agaricomycetidae</taxon>
        <taxon>Atheliales</taxon>
        <taxon>Atheliaceae</taxon>
        <taxon>Piloderma</taxon>
    </lineage>
</organism>
<proteinExistence type="predicted"/>
<keyword evidence="1" id="KW-1133">Transmembrane helix</keyword>
<sequence>MPSNVYIKAKLILDPSFIAVFLDLYFWLILSPISIYSCISTSESCFLCLVSIFVSLHAFSFHGFRFFAILFRAFQSIVVRYCHQL</sequence>
<gene>
    <name evidence="2" type="ORF">PILCRDRAFT_365303</name>
</gene>
<protein>
    <submittedName>
        <fullName evidence="2">Uncharacterized protein</fullName>
    </submittedName>
</protein>
<accession>A0A0C3G491</accession>
<reference evidence="3" key="2">
    <citation type="submission" date="2015-01" db="EMBL/GenBank/DDBJ databases">
        <title>Evolutionary Origins and Diversification of the Mycorrhizal Mutualists.</title>
        <authorList>
            <consortium name="DOE Joint Genome Institute"/>
            <consortium name="Mycorrhizal Genomics Consortium"/>
            <person name="Kohler A."/>
            <person name="Kuo A."/>
            <person name="Nagy L.G."/>
            <person name="Floudas D."/>
            <person name="Copeland A."/>
            <person name="Barry K.W."/>
            <person name="Cichocki N."/>
            <person name="Veneault-Fourrey C."/>
            <person name="LaButti K."/>
            <person name="Lindquist E.A."/>
            <person name="Lipzen A."/>
            <person name="Lundell T."/>
            <person name="Morin E."/>
            <person name="Murat C."/>
            <person name="Riley R."/>
            <person name="Ohm R."/>
            <person name="Sun H."/>
            <person name="Tunlid A."/>
            <person name="Henrissat B."/>
            <person name="Grigoriev I.V."/>
            <person name="Hibbett D.S."/>
            <person name="Martin F."/>
        </authorList>
    </citation>
    <scope>NUCLEOTIDE SEQUENCE [LARGE SCALE GENOMIC DNA]</scope>
    <source>
        <strain evidence="3">F 1598</strain>
    </source>
</reference>
<dbReference type="InParanoid" id="A0A0C3G491"/>
<evidence type="ECO:0000256" key="1">
    <source>
        <dbReference type="SAM" id="Phobius"/>
    </source>
</evidence>
<evidence type="ECO:0000313" key="2">
    <source>
        <dbReference type="EMBL" id="KIM85476.1"/>
    </source>
</evidence>
<dbReference type="Proteomes" id="UP000054166">
    <property type="component" value="Unassembled WGS sequence"/>
</dbReference>
<keyword evidence="1" id="KW-0472">Membrane</keyword>
<evidence type="ECO:0000313" key="3">
    <source>
        <dbReference type="Proteomes" id="UP000054166"/>
    </source>
</evidence>
<keyword evidence="1" id="KW-0812">Transmembrane</keyword>
<dbReference type="EMBL" id="KN832985">
    <property type="protein sequence ID" value="KIM85476.1"/>
    <property type="molecule type" value="Genomic_DNA"/>
</dbReference>
<name>A0A0C3G491_PILCF</name>